<evidence type="ECO:0000259" key="7">
    <source>
        <dbReference type="PROSITE" id="PS50280"/>
    </source>
</evidence>
<dbReference type="Pfam" id="PF00856">
    <property type="entry name" value="SET"/>
    <property type="match status" value="1"/>
</dbReference>
<name>A0AAW9D4H3_BURTH</name>
<keyword evidence="3" id="KW-0489">Methyltransferase</keyword>
<sequence>MSSRRIVVRRSGVHGKGVFAAVPIKAGERVVEYKGERISWKEALRRHPHDPNDPNHTFYFALEEGGVIDGKIDGNSARWINHSCAPNCEAEEVDGRVYIHALRDIGEQEELFYDYGLVIDARLTKKLKREYACHCGAATCRGTLLATSEDDEGKKKKKAKKGGKDKKRRSDAWRRRAARPRVCRDAQRWDRRSNRRRPSRCFLIPSRLVCSRAVANRSPARSIAFEQEALVARRPAASRVNVRSARRGLTRMPRRIDVPDYEE</sequence>
<organism evidence="9 10">
    <name type="scientific">Burkholderia thailandensis</name>
    <dbReference type="NCBI Taxonomy" id="57975"/>
    <lineage>
        <taxon>Bacteria</taxon>
        <taxon>Pseudomonadati</taxon>
        <taxon>Pseudomonadota</taxon>
        <taxon>Betaproteobacteria</taxon>
        <taxon>Burkholderiales</taxon>
        <taxon>Burkholderiaceae</taxon>
        <taxon>Burkholderia</taxon>
        <taxon>pseudomallei group</taxon>
    </lineage>
</organism>
<dbReference type="InterPro" id="IPR050777">
    <property type="entry name" value="SET2_Histone-Lys_MeTrsfase"/>
</dbReference>
<dbReference type="SUPFAM" id="SSF82199">
    <property type="entry name" value="SET domain"/>
    <property type="match status" value="1"/>
</dbReference>
<dbReference type="PANTHER" id="PTHR22884">
    <property type="entry name" value="SET DOMAIN PROTEINS"/>
    <property type="match status" value="1"/>
</dbReference>
<evidence type="ECO:0000256" key="4">
    <source>
        <dbReference type="ARBA" id="ARBA00022679"/>
    </source>
</evidence>
<accession>A0AAW9D4H3</accession>
<feature type="domain" description="Post-SET" evidence="8">
    <location>
        <begin position="129"/>
        <end position="145"/>
    </location>
</feature>
<dbReference type="InterPro" id="IPR003616">
    <property type="entry name" value="Post-SET_dom"/>
</dbReference>
<keyword evidence="4" id="KW-0808">Transferase</keyword>
<dbReference type="GO" id="GO:0005694">
    <property type="term" value="C:chromosome"/>
    <property type="evidence" value="ECO:0007669"/>
    <property type="project" value="UniProtKB-SubCell"/>
</dbReference>
<dbReference type="Proteomes" id="UP001272137">
    <property type="component" value="Unassembled WGS sequence"/>
</dbReference>
<feature type="compositionally biased region" description="Basic residues" evidence="6">
    <location>
        <begin position="155"/>
        <end position="167"/>
    </location>
</feature>
<evidence type="ECO:0000256" key="3">
    <source>
        <dbReference type="ARBA" id="ARBA00022603"/>
    </source>
</evidence>
<evidence type="ECO:0000256" key="2">
    <source>
        <dbReference type="ARBA" id="ARBA00022454"/>
    </source>
</evidence>
<evidence type="ECO:0000313" key="10">
    <source>
        <dbReference type="Proteomes" id="UP001272137"/>
    </source>
</evidence>
<dbReference type="GO" id="GO:0008168">
    <property type="term" value="F:methyltransferase activity"/>
    <property type="evidence" value="ECO:0007669"/>
    <property type="project" value="UniProtKB-KW"/>
</dbReference>
<dbReference type="InterPro" id="IPR001214">
    <property type="entry name" value="SET_dom"/>
</dbReference>
<reference evidence="9" key="1">
    <citation type="submission" date="2018-08" db="EMBL/GenBank/DDBJ databases">
        <title>Identification of Burkholderia cepacia strains that express a Burkholderia pseudomallei-like capsular polysaccharide.</title>
        <authorList>
            <person name="Burtnick M.N."/>
            <person name="Vongsouvath M."/>
            <person name="Newton P."/>
            <person name="Wuthiekanun V."/>
            <person name="Limmathurotsakul D."/>
            <person name="Brett P.J."/>
            <person name="Chantratita N."/>
            <person name="Dance D.A."/>
        </authorList>
    </citation>
    <scope>NUCLEOTIDE SEQUENCE</scope>
    <source>
        <strain evidence="9">SBXCC001</strain>
    </source>
</reference>
<comment type="caution">
    <text evidence="9">The sequence shown here is derived from an EMBL/GenBank/DDBJ whole genome shotgun (WGS) entry which is preliminary data.</text>
</comment>
<evidence type="ECO:0000259" key="8">
    <source>
        <dbReference type="PROSITE" id="PS50868"/>
    </source>
</evidence>
<dbReference type="InterPro" id="IPR046341">
    <property type="entry name" value="SET_dom_sf"/>
</dbReference>
<dbReference type="EMBL" id="QXCT01000002">
    <property type="protein sequence ID" value="MDW9256835.1"/>
    <property type="molecule type" value="Genomic_DNA"/>
</dbReference>
<comment type="subcellular location">
    <subcellularLocation>
        <location evidence="1">Chromosome</location>
    </subcellularLocation>
</comment>
<dbReference type="AlphaFoldDB" id="A0AAW9D4H3"/>
<protein>
    <submittedName>
        <fullName evidence="9">SET domain protein</fullName>
    </submittedName>
</protein>
<proteinExistence type="predicted"/>
<evidence type="ECO:0000256" key="6">
    <source>
        <dbReference type="SAM" id="MobiDB-lite"/>
    </source>
</evidence>
<feature type="region of interest" description="Disordered" evidence="6">
    <location>
        <begin position="148"/>
        <end position="179"/>
    </location>
</feature>
<evidence type="ECO:0000256" key="5">
    <source>
        <dbReference type="ARBA" id="ARBA00022691"/>
    </source>
</evidence>
<dbReference type="SMART" id="SM00317">
    <property type="entry name" value="SET"/>
    <property type="match status" value="1"/>
</dbReference>
<keyword evidence="5" id="KW-0949">S-adenosyl-L-methionine</keyword>
<dbReference type="PROSITE" id="PS50868">
    <property type="entry name" value="POST_SET"/>
    <property type="match status" value="1"/>
</dbReference>
<dbReference type="Gene3D" id="2.170.270.10">
    <property type="entry name" value="SET domain"/>
    <property type="match status" value="1"/>
</dbReference>
<keyword evidence="2" id="KW-0158">Chromosome</keyword>
<dbReference type="GO" id="GO:0032259">
    <property type="term" value="P:methylation"/>
    <property type="evidence" value="ECO:0007669"/>
    <property type="project" value="UniProtKB-KW"/>
</dbReference>
<feature type="domain" description="SET" evidence="7">
    <location>
        <begin position="4"/>
        <end position="116"/>
    </location>
</feature>
<gene>
    <name evidence="9" type="ORF">C7S16_3591</name>
</gene>
<evidence type="ECO:0000256" key="1">
    <source>
        <dbReference type="ARBA" id="ARBA00004286"/>
    </source>
</evidence>
<dbReference type="PROSITE" id="PS50280">
    <property type="entry name" value="SET"/>
    <property type="match status" value="1"/>
</dbReference>
<evidence type="ECO:0000313" key="9">
    <source>
        <dbReference type="EMBL" id="MDW9256835.1"/>
    </source>
</evidence>